<dbReference type="SUPFAM" id="SSF51206">
    <property type="entry name" value="cAMP-binding domain-like"/>
    <property type="match status" value="1"/>
</dbReference>
<dbReference type="InterPro" id="IPR043128">
    <property type="entry name" value="Rev_trsase/Diguanyl_cyclase"/>
</dbReference>
<dbReference type="Proteomes" id="UP000593915">
    <property type="component" value="Chromosome"/>
</dbReference>
<dbReference type="InterPro" id="IPR050469">
    <property type="entry name" value="Diguanylate_Cyclase"/>
</dbReference>
<protein>
    <recommendedName>
        <fullName evidence="1">diguanylate cyclase</fullName>
        <ecNumber evidence="1">2.7.7.65</ecNumber>
    </recommendedName>
</protein>
<dbReference type="InterPro" id="IPR018490">
    <property type="entry name" value="cNMP-bd_dom_sf"/>
</dbReference>
<proteinExistence type="predicted"/>
<dbReference type="RefSeq" id="WP_024466514.1">
    <property type="nucleotide sequence ID" value="NZ_CP045670.1"/>
</dbReference>
<reference evidence="3 4" key="1">
    <citation type="submission" date="2020-09" db="EMBL/GenBank/DDBJ databases">
        <title>Characterization of Treponema spp. from bovine digital dermatitis in Korea.</title>
        <authorList>
            <person name="Espiritu H.M."/>
            <person name="Cho Y.I."/>
            <person name="Mamuad L."/>
        </authorList>
    </citation>
    <scope>NUCLEOTIDE SEQUENCE [LARGE SCALE GENOMIC DNA]</scope>
    <source>
        <strain evidence="3 4">KS1</strain>
    </source>
</reference>
<dbReference type="InterPro" id="IPR000160">
    <property type="entry name" value="GGDEF_dom"/>
</dbReference>
<name>A0A7S6WNU6_9SPIR</name>
<dbReference type="InterPro" id="IPR000595">
    <property type="entry name" value="cNMP-bd_dom"/>
</dbReference>
<dbReference type="SUPFAM" id="SSF55073">
    <property type="entry name" value="Nucleotide cyclase"/>
    <property type="match status" value="1"/>
</dbReference>
<dbReference type="InterPro" id="IPR014710">
    <property type="entry name" value="RmlC-like_jellyroll"/>
</dbReference>
<dbReference type="PROSITE" id="PS50042">
    <property type="entry name" value="CNMP_BINDING_3"/>
    <property type="match status" value="1"/>
</dbReference>
<accession>A0A7S6WNU6</accession>
<evidence type="ECO:0000313" key="3">
    <source>
        <dbReference type="EMBL" id="QOW60583.1"/>
    </source>
</evidence>
<dbReference type="EMBL" id="CP061839">
    <property type="protein sequence ID" value="QOW60583.1"/>
    <property type="molecule type" value="Genomic_DNA"/>
</dbReference>
<dbReference type="InterPro" id="IPR029787">
    <property type="entry name" value="Nucleotide_cyclase"/>
</dbReference>
<dbReference type="CDD" id="cd00038">
    <property type="entry name" value="CAP_ED"/>
    <property type="match status" value="1"/>
</dbReference>
<evidence type="ECO:0000256" key="2">
    <source>
        <dbReference type="ARBA" id="ARBA00034247"/>
    </source>
</evidence>
<dbReference type="SMART" id="SM00100">
    <property type="entry name" value="cNMP"/>
    <property type="match status" value="1"/>
</dbReference>
<dbReference type="PANTHER" id="PTHR45138">
    <property type="entry name" value="REGULATORY COMPONENTS OF SENSORY TRANSDUCTION SYSTEM"/>
    <property type="match status" value="1"/>
</dbReference>
<comment type="catalytic activity">
    <reaction evidence="2">
        <text>2 GTP = 3',3'-c-di-GMP + 2 diphosphate</text>
        <dbReference type="Rhea" id="RHEA:24898"/>
        <dbReference type="ChEBI" id="CHEBI:33019"/>
        <dbReference type="ChEBI" id="CHEBI:37565"/>
        <dbReference type="ChEBI" id="CHEBI:58805"/>
        <dbReference type="EC" id="2.7.7.65"/>
    </reaction>
</comment>
<dbReference type="NCBIfam" id="TIGR00254">
    <property type="entry name" value="GGDEF"/>
    <property type="match status" value="1"/>
</dbReference>
<dbReference type="EC" id="2.7.7.65" evidence="1"/>
<gene>
    <name evidence="3" type="ORF">IFE08_12380</name>
</gene>
<dbReference type="Gene3D" id="2.60.120.10">
    <property type="entry name" value="Jelly Rolls"/>
    <property type="match status" value="1"/>
</dbReference>
<organism evidence="3 4">
    <name type="scientific">Treponema pedis</name>
    <dbReference type="NCBI Taxonomy" id="409322"/>
    <lineage>
        <taxon>Bacteria</taxon>
        <taxon>Pseudomonadati</taxon>
        <taxon>Spirochaetota</taxon>
        <taxon>Spirochaetia</taxon>
        <taxon>Spirochaetales</taxon>
        <taxon>Treponemataceae</taxon>
        <taxon>Treponema</taxon>
    </lineage>
</organism>
<dbReference type="Gene3D" id="3.30.70.270">
    <property type="match status" value="1"/>
</dbReference>
<evidence type="ECO:0000313" key="4">
    <source>
        <dbReference type="Proteomes" id="UP000593915"/>
    </source>
</evidence>
<dbReference type="PROSITE" id="PS50887">
    <property type="entry name" value="GGDEF"/>
    <property type="match status" value="1"/>
</dbReference>
<dbReference type="AlphaFoldDB" id="A0A7S6WNU6"/>
<sequence>MNESKQKWLKTLKKARLFSGLAMEEIEVLASAMFYSEFDENQTLVYEKEPGNELFIIVKGTIAVSVKSEGKEIELVRLGAGDFFGEMAMLEQELRSATCKAVEPVACLVLKSQDFSSLIIDQPKIAASVLNNMLKITSHRLVDTDSLLSQIIQWGDDAKKRAITDEFTGLYNRRYLDESFESLIKRGIRRHEDVNLAMVDIDHFGKLNKEYGAVFCDKILLAIADTFKRCFNSEDILIRYGGDEFCFIIQGVFERAEMQCKKVCESVNTLVFTEQPDLRVSCSIGLAHYTPGIAAAELLKLADNALYKAKEEGRNRTFILSNANGVA</sequence>
<dbReference type="CDD" id="cd01949">
    <property type="entry name" value="GGDEF"/>
    <property type="match status" value="1"/>
</dbReference>
<dbReference type="PANTHER" id="PTHR45138:SF9">
    <property type="entry name" value="DIGUANYLATE CYCLASE DGCM-RELATED"/>
    <property type="match status" value="1"/>
</dbReference>
<dbReference type="Pfam" id="PF00990">
    <property type="entry name" value="GGDEF"/>
    <property type="match status" value="1"/>
</dbReference>
<dbReference type="Pfam" id="PF00027">
    <property type="entry name" value="cNMP_binding"/>
    <property type="match status" value="1"/>
</dbReference>
<dbReference type="SMART" id="SM00267">
    <property type="entry name" value="GGDEF"/>
    <property type="match status" value="1"/>
</dbReference>
<dbReference type="GO" id="GO:0052621">
    <property type="term" value="F:diguanylate cyclase activity"/>
    <property type="evidence" value="ECO:0007669"/>
    <property type="project" value="UniProtKB-EC"/>
</dbReference>
<evidence type="ECO:0000256" key="1">
    <source>
        <dbReference type="ARBA" id="ARBA00012528"/>
    </source>
</evidence>